<evidence type="ECO:0000313" key="2">
    <source>
        <dbReference type="EMBL" id="VDP65238.1"/>
    </source>
</evidence>
<protein>
    <submittedName>
        <fullName evidence="2">Uncharacterized protein</fullName>
    </submittedName>
</protein>
<dbReference type="Proteomes" id="UP000269396">
    <property type="component" value="Unassembled WGS sequence"/>
</dbReference>
<accession>A0A3P8FZI6</accession>
<keyword evidence="3" id="KW-1185">Reference proteome</keyword>
<feature type="region of interest" description="Disordered" evidence="1">
    <location>
        <begin position="31"/>
        <end position="50"/>
    </location>
</feature>
<evidence type="ECO:0000313" key="3">
    <source>
        <dbReference type="Proteomes" id="UP000269396"/>
    </source>
</evidence>
<evidence type="ECO:0000256" key="1">
    <source>
        <dbReference type="SAM" id="MobiDB-lite"/>
    </source>
</evidence>
<sequence length="50" mass="5871">MVVAKMKLKLKKKWTTGETALKRFNTGFLKHTDKRQIRNSSQPQVAKKRN</sequence>
<dbReference type="AlphaFoldDB" id="A0A3P8FZI6"/>
<name>A0A3P8FZI6_9TREM</name>
<proteinExistence type="predicted"/>
<organism evidence="2 3">
    <name type="scientific">Schistosoma mattheei</name>
    <dbReference type="NCBI Taxonomy" id="31246"/>
    <lineage>
        <taxon>Eukaryota</taxon>
        <taxon>Metazoa</taxon>
        <taxon>Spiralia</taxon>
        <taxon>Lophotrochozoa</taxon>
        <taxon>Platyhelminthes</taxon>
        <taxon>Trematoda</taxon>
        <taxon>Digenea</taxon>
        <taxon>Strigeidida</taxon>
        <taxon>Schistosomatoidea</taxon>
        <taxon>Schistosomatidae</taxon>
        <taxon>Schistosoma</taxon>
    </lineage>
</organism>
<gene>
    <name evidence="2" type="ORF">SMTD_LOCUS14218</name>
</gene>
<dbReference type="EMBL" id="UZAL01034393">
    <property type="protein sequence ID" value="VDP65238.1"/>
    <property type="molecule type" value="Genomic_DNA"/>
</dbReference>
<reference evidence="2 3" key="1">
    <citation type="submission" date="2018-11" db="EMBL/GenBank/DDBJ databases">
        <authorList>
            <consortium name="Pathogen Informatics"/>
        </authorList>
    </citation>
    <scope>NUCLEOTIDE SEQUENCE [LARGE SCALE GENOMIC DNA]</scope>
    <source>
        <strain>Denwood</strain>
        <strain evidence="3">Zambia</strain>
    </source>
</reference>